<dbReference type="InterPro" id="IPR021265">
    <property type="entry name" value="DUF2842"/>
</dbReference>
<dbReference type="OrthoDB" id="7510023at2"/>
<organism evidence="2 3">
    <name type="scientific">Falsochrobactrum ovis</name>
    <dbReference type="NCBI Taxonomy" id="1293442"/>
    <lineage>
        <taxon>Bacteria</taxon>
        <taxon>Pseudomonadati</taxon>
        <taxon>Pseudomonadota</taxon>
        <taxon>Alphaproteobacteria</taxon>
        <taxon>Hyphomicrobiales</taxon>
        <taxon>Brucellaceae</taxon>
        <taxon>Falsochrobactrum</taxon>
    </lineage>
</organism>
<dbReference type="AlphaFoldDB" id="A0A364JVF2"/>
<keyword evidence="3" id="KW-1185">Reference proteome</keyword>
<name>A0A364JVF2_9HYPH</name>
<evidence type="ECO:0000313" key="3">
    <source>
        <dbReference type="Proteomes" id="UP000249453"/>
    </source>
</evidence>
<evidence type="ECO:0000256" key="1">
    <source>
        <dbReference type="SAM" id="Phobius"/>
    </source>
</evidence>
<keyword evidence="1" id="KW-0812">Transmembrane</keyword>
<dbReference type="Proteomes" id="UP000249453">
    <property type="component" value="Unassembled WGS sequence"/>
</dbReference>
<proteinExistence type="predicted"/>
<dbReference type="Pfam" id="PF11003">
    <property type="entry name" value="DUF2842"/>
    <property type="match status" value="1"/>
</dbReference>
<keyword evidence="1" id="KW-0472">Membrane</keyword>
<accession>A0A364JVF2</accession>
<feature type="transmembrane region" description="Helical" evidence="1">
    <location>
        <begin position="39"/>
        <end position="64"/>
    </location>
</feature>
<dbReference type="EMBL" id="QLMK01000005">
    <property type="protein sequence ID" value="RAK29094.1"/>
    <property type="molecule type" value="Genomic_DNA"/>
</dbReference>
<feature type="transmembrane region" description="Helical" evidence="1">
    <location>
        <begin position="12"/>
        <end position="33"/>
    </location>
</feature>
<reference evidence="2 3" key="1">
    <citation type="submission" date="2018-06" db="EMBL/GenBank/DDBJ databases">
        <title>Genomic Encyclopedia of Type Strains, Phase IV (KMG-IV): sequencing the most valuable type-strain genomes for metagenomic binning, comparative biology and taxonomic classification.</title>
        <authorList>
            <person name="Goeker M."/>
        </authorList>
    </citation>
    <scope>NUCLEOTIDE SEQUENCE [LARGE SCALE GENOMIC DNA]</scope>
    <source>
        <strain evidence="2 3">DSM 26720</strain>
    </source>
</reference>
<sequence length="72" mass="8257">MPVRLKKLIGTFLLVALVMIYAIVATLVAVATLAESSPWVHLLYFFFTGLLWILPAMVIIWWMVQPPKEKEQ</sequence>
<gene>
    <name evidence="2" type="ORF">C7374_105145</name>
</gene>
<protein>
    <submittedName>
        <fullName evidence="2">Uncharacterized protein DUF2842</fullName>
    </submittedName>
</protein>
<keyword evidence="1" id="KW-1133">Transmembrane helix</keyword>
<dbReference type="RefSeq" id="WP_111575254.1">
    <property type="nucleotide sequence ID" value="NZ_JBHEEY010000004.1"/>
</dbReference>
<evidence type="ECO:0000313" key="2">
    <source>
        <dbReference type="EMBL" id="RAK29094.1"/>
    </source>
</evidence>
<comment type="caution">
    <text evidence="2">The sequence shown here is derived from an EMBL/GenBank/DDBJ whole genome shotgun (WGS) entry which is preliminary data.</text>
</comment>